<dbReference type="EMBL" id="JQ805139">
    <property type="protein sequence ID" value="AFK83994.1"/>
    <property type="molecule type" value="Genomic_DNA"/>
</dbReference>
<dbReference type="RefSeq" id="YP_010797183.1">
    <property type="nucleotide sequence ID" value="NC_076129.1"/>
</dbReference>
<evidence type="ECO:0000313" key="1">
    <source>
        <dbReference type="EMBL" id="AFK83994.1"/>
    </source>
</evidence>
<evidence type="ECO:0000313" key="2">
    <source>
        <dbReference type="Proteomes" id="UP000103899"/>
    </source>
</evidence>
<proteinExistence type="predicted"/>
<name>I3VQF0_9BETA</name>
<organism evidence="1 2">
    <name type="scientific">miniopterid betaherpesvirus 1</name>
    <dbReference type="NCBI Taxonomy" id="3070189"/>
    <lineage>
        <taxon>Viruses</taxon>
        <taxon>Duplodnaviria</taxon>
        <taxon>Heunggongvirae</taxon>
        <taxon>Peploviricota</taxon>
        <taxon>Herviviricetes</taxon>
        <taxon>Herpesvirales</taxon>
        <taxon>Orthoherpesviridae</taxon>
        <taxon>Betaherpesvirinae</taxon>
        <taxon>Quwivirus</taxon>
        <taxon>Quwivirus miniopteridbeta1</taxon>
    </lineage>
</organism>
<dbReference type="GeneID" id="80534886"/>
<sequence>MYGQMTSIQPYRRICPQTAIRHTQRNTYRKATQERTKKYYSIETAWLRSLNYLCRVALYIGIYDVKRHISCSNHFKTPQRQASPQSDYILKSKVKFLPFHTRTASSRLKTSQLTRADHLPEVENILATHVHNTYAKKSPVPWSV</sequence>
<protein>
    <submittedName>
        <fullName evidence="1">B149.21</fullName>
    </submittedName>
</protein>
<reference evidence="1 2" key="1">
    <citation type="journal article" date="2012" name="J. Virol.">
        <title>A Novel Bat Herpesvirus Encodes Homologues of Major Histocompatibility Complex Classes I and II, C-Type Lectin, and a Unique Family of Immune-Related Genes.</title>
        <authorList>
            <person name="Zhang H."/>
            <person name="Todd S."/>
            <person name="Tachedjian M."/>
            <person name="Barr J.A."/>
            <person name="Luo M."/>
            <person name="Yu M."/>
            <person name="Marsh G.A."/>
            <person name="Crameri G."/>
            <person name="Wang L.F."/>
        </authorList>
    </citation>
    <scope>NUCLEOTIDE SEQUENCE [LARGE SCALE GENOMIC DNA]</scope>
    <source>
        <strain evidence="1">B7D8</strain>
    </source>
</reference>
<keyword evidence="2" id="KW-1185">Reference proteome</keyword>
<dbReference type="Proteomes" id="UP000103899">
    <property type="component" value="Segment"/>
</dbReference>
<dbReference type="KEGG" id="vg:80534886"/>
<accession>I3VQF0</accession>